<dbReference type="InterPro" id="IPR001497">
    <property type="entry name" value="MethylDNA_cys_MeTrfase_AS"/>
</dbReference>
<evidence type="ECO:0000256" key="8">
    <source>
        <dbReference type="ARBA" id="ARBA00023204"/>
    </source>
</evidence>
<evidence type="ECO:0000256" key="5">
    <source>
        <dbReference type="ARBA" id="ARBA00023015"/>
    </source>
</evidence>
<dbReference type="InterPro" id="IPR016221">
    <property type="entry name" value="Bifunct_regulatory_prot_Ada"/>
</dbReference>
<dbReference type="Gene3D" id="1.10.10.10">
    <property type="entry name" value="Winged helix-like DNA-binding domain superfamily/Winged helix DNA-binding domain"/>
    <property type="match status" value="1"/>
</dbReference>
<dbReference type="SUPFAM" id="SSF53155">
    <property type="entry name" value="Methylated DNA-protein cysteine methyltransferase domain"/>
    <property type="match status" value="1"/>
</dbReference>
<dbReference type="InterPro" id="IPR009057">
    <property type="entry name" value="Homeodomain-like_sf"/>
</dbReference>
<comment type="cofactor">
    <cofactor evidence="11">
        <name>Zn(2+)</name>
        <dbReference type="ChEBI" id="CHEBI:29105"/>
    </cofactor>
    <text evidence="11">Binds 1 zinc ion per subunit.</text>
</comment>
<evidence type="ECO:0000256" key="10">
    <source>
        <dbReference type="PIRSR" id="PIRSR000409-1"/>
    </source>
</evidence>
<dbReference type="GO" id="GO:0003700">
    <property type="term" value="F:DNA-binding transcription factor activity"/>
    <property type="evidence" value="ECO:0007669"/>
    <property type="project" value="InterPro"/>
</dbReference>
<comment type="catalytic activity">
    <reaction evidence="9">
        <text>a 6-O-methyl-2'-deoxyguanosine in DNA + L-cysteinyl-[protein] = S-methyl-L-cysteinyl-[protein] + a 2'-deoxyguanosine in DNA</text>
        <dbReference type="Rhea" id="RHEA:24000"/>
        <dbReference type="Rhea" id="RHEA-COMP:10131"/>
        <dbReference type="Rhea" id="RHEA-COMP:10132"/>
        <dbReference type="Rhea" id="RHEA-COMP:11367"/>
        <dbReference type="Rhea" id="RHEA-COMP:11368"/>
        <dbReference type="ChEBI" id="CHEBI:29950"/>
        <dbReference type="ChEBI" id="CHEBI:82612"/>
        <dbReference type="ChEBI" id="CHEBI:85445"/>
        <dbReference type="ChEBI" id="CHEBI:85448"/>
        <dbReference type="EC" id="2.1.1.63"/>
    </reaction>
</comment>
<dbReference type="STRING" id="1121391.SAMN02745206_01631"/>
<dbReference type="PANTHER" id="PTHR10815:SF14">
    <property type="entry name" value="BIFUNCTIONAL TRANSCRIPTIONAL ACTIVATOR_DNA REPAIR ENZYME ADA"/>
    <property type="match status" value="1"/>
</dbReference>
<keyword evidence="14" id="KW-1185">Reference proteome</keyword>
<dbReference type="CDD" id="cd06445">
    <property type="entry name" value="ATase"/>
    <property type="match status" value="1"/>
</dbReference>
<feature type="domain" description="HTH araC/xylS-type" evidence="12">
    <location>
        <begin position="81"/>
        <end position="181"/>
    </location>
</feature>
<dbReference type="InterPro" id="IPR036217">
    <property type="entry name" value="MethylDNA_cys_MeTrfase_DNAb"/>
</dbReference>
<dbReference type="Proteomes" id="UP000184076">
    <property type="component" value="Unassembled WGS sequence"/>
</dbReference>
<dbReference type="EMBL" id="FQVB01000013">
    <property type="protein sequence ID" value="SHF25161.1"/>
    <property type="molecule type" value="Genomic_DNA"/>
</dbReference>
<feature type="binding site" evidence="11">
    <location>
        <position position="70"/>
    </location>
    <ligand>
        <name>Zn(2+)</name>
        <dbReference type="ChEBI" id="CHEBI:29105"/>
    </ligand>
</feature>
<dbReference type="PANTHER" id="PTHR10815">
    <property type="entry name" value="METHYLATED-DNA--PROTEIN-CYSTEINE METHYLTRANSFERASE"/>
    <property type="match status" value="1"/>
</dbReference>
<dbReference type="SUPFAM" id="SSF46689">
    <property type="entry name" value="Homeodomain-like"/>
    <property type="match status" value="1"/>
</dbReference>
<dbReference type="GO" id="GO:0043565">
    <property type="term" value="F:sequence-specific DNA binding"/>
    <property type="evidence" value="ECO:0007669"/>
    <property type="project" value="InterPro"/>
</dbReference>
<keyword evidence="11" id="KW-0479">Metal-binding</keyword>
<dbReference type="InterPro" id="IPR036631">
    <property type="entry name" value="MGMT_N_sf"/>
</dbReference>
<feature type="active site" description="Nucleophile; methyl group acceptor from either O6-methylguanine or O4-methylthymine" evidence="10">
    <location>
        <position position="320"/>
    </location>
</feature>
<evidence type="ECO:0000313" key="14">
    <source>
        <dbReference type="Proteomes" id="UP000184076"/>
    </source>
</evidence>
<dbReference type="SUPFAM" id="SSF46767">
    <property type="entry name" value="Methylated DNA-protein cysteine methyltransferase, C-terminal domain"/>
    <property type="match status" value="1"/>
</dbReference>
<feature type="active site" description="Nucleophile; methyl group acceptor from methylphosphotriester" evidence="10">
    <location>
        <position position="36"/>
    </location>
</feature>
<dbReference type="Pfam" id="PF01035">
    <property type="entry name" value="DNA_binding_1"/>
    <property type="match status" value="1"/>
</dbReference>
<sequence length="351" mass="39030">MKGFVSEEARWRAVLDRDGAADGIFVYAVVTTGVYCRPSCPSRRPRRENVRFFESYQEAEKAGFRACAKCRPNRSGAHPGAELVEWACRRIAQAESPPKLKDLAEEAGCSPSHLQRIFKKILAITPSRYAAQLRRQKVQTHLGRGASVTEAIHEAGYGSGSRFYERDGKELGMSPKQYARGGKGMEIRFASAPCSLGWVLVAATDRGVCAVFLGDSPEALERELRERFPRARTLPEDPHRAVFIEKVLAHLEAPHRTPADLPLDVRGTAFQQRVWEALRRIPPGETATYSEIARRIGSPSAVRAVARACASNPAALVIPCHRVVRSDGTLAGYRWGLERKRRLLEREGLED</sequence>
<evidence type="ECO:0000256" key="4">
    <source>
        <dbReference type="ARBA" id="ARBA00022763"/>
    </source>
</evidence>
<dbReference type="Gene3D" id="3.30.160.70">
    <property type="entry name" value="Methylated DNA-protein cysteine methyltransferase domain"/>
    <property type="match status" value="1"/>
</dbReference>
<keyword evidence="3 13" id="KW-0808">Transferase</keyword>
<evidence type="ECO:0000256" key="6">
    <source>
        <dbReference type="ARBA" id="ARBA00023159"/>
    </source>
</evidence>
<comment type="catalytic activity">
    <reaction evidence="1">
        <text>a 4-O-methyl-thymidine in DNA + L-cysteinyl-[protein] = a thymidine in DNA + S-methyl-L-cysteinyl-[protein]</text>
        <dbReference type="Rhea" id="RHEA:53428"/>
        <dbReference type="Rhea" id="RHEA-COMP:10131"/>
        <dbReference type="Rhea" id="RHEA-COMP:10132"/>
        <dbReference type="Rhea" id="RHEA-COMP:13555"/>
        <dbReference type="Rhea" id="RHEA-COMP:13556"/>
        <dbReference type="ChEBI" id="CHEBI:29950"/>
        <dbReference type="ChEBI" id="CHEBI:82612"/>
        <dbReference type="ChEBI" id="CHEBI:137386"/>
        <dbReference type="ChEBI" id="CHEBI:137387"/>
        <dbReference type="EC" id="2.1.1.63"/>
    </reaction>
</comment>
<dbReference type="GO" id="GO:0003908">
    <property type="term" value="F:methylated-DNA-[protein]-cysteine S-methyltransferase activity"/>
    <property type="evidence" value="ECO:0007669"/>
    <property type="project" value="UniProtKB-EC"/>
</dbReference>
<dbReference type="Pfam" id="PF12833">
    <property type="entry name" value="HTH_18"/>
    <property type="match status" value="1"/>
</dbReference>
<dbReference type="OrthoDB" id="9802228at2"/>
<gene>
    <name evidence="13" type="ORF">SAMN02745206_01631</name>
</gene>
<dbReference type="NCBIfam" id="NF011964">
    <property type="entry name" value="PRK15435.1"/>
    <property type="match status" value="1"/>
</dbReference>
<keyword evidence="11" id="KW-0862">Zinc</keyword>
<dbReference type="SMART" id="SM00342">
    <property type="entry name" value="HTH_ARAC"/>
    <property type="match status" value="1"/>
</dbReference>
<dbReference type="GO" id="GO:0032259">
    <property type="term" value="P:methylation"/>
    <property type="evidence" value="ECO:0007669"/>
    <property type="project" value="UniProtKB-KW"/>
</dbReference>
<dbReference type="SUPFAM" id="SSF57884">
    <property type="entry name" value="Ada DNA repair protein, N-terminal domain (N-Ada 10)"/>
    <property type="match status" value="1"/>
</dbReference>
<evidence type="ECO:0000256" key="1">
    <source>
        <dbReference type="ARBA" id="ARBA00001286"/>
    </source>
</evidence>
<dbReference type="InterPro" id="IPR036388">
    <property type="entry name" value="WH-like_DNA-bd_sf"/>
</dbReference>
<reference evidence="14" key="1">
    <citation type="submission" date="2016-11" db="EMBL/GenBank/DDBJ databases">
        <authorList>
            <person name="Varghese N."/>
            <person name="Submissions S."/>
        </authorList>
    </citation>
    <scope>NUCLEOTIDE SEQUENCE [LARGE SCALE GENOMIC DNA]</scope>
    <source>
        <strain evidence="14">DSM 9756</strain>
    </source>
</reference>
<dbReference type="InterPro" id="IPR035451">
    <property type="entry name" value="Ada-like_dom_sf"/>
</dbReference>
<dbReference type="FunFam" id="1.10.10.10:FF:000410">
    <property type="entry name" value="ADA regulatory protein, putative"/>
    <property type="match status" value="1"/>
</dbReference>
<dbReference type="Gene3D" id="1.10.10.60">
    <property type="entry name" value="Homeodomain-like"/>
    <property type="match status" value="1"/>
</dbReference>
<evidence type="ECO:0000256" key="11">
    <source>
        <dbReference type="PIRSR" id="PIRSR000409-3"/>
    </source>
</evidence>
<dbReference type="PIRSF" id="PIRSF000409">
    <property type="entry name" value="Ada"/>
    <property type="match status" value="1"/>
</dbReference>
<dbReference type="InterPro" id="IPR018060">
    <property type="entry name" value="HTH_AraC"/>
</dbReference>
<name>A0A1M5A4G3_9BACT</name>
<evidence type="ECO:0000256" key="9">
    <source>
        <dbReference type="ARBA" id="ARBA00049348"/>
    </source>
</evidence>
<evidence type="ECO:0000259" key="12">
    <source>
        <dbReference type="PROSITE" id="PS01124"/>
    </source>
</evidence>
<evidence type="ECO:0000256" key="2">
    <source>
        <dbReference type="ARBA" id="ARBA00022603"/>
    </source>
</evidence>
<keyword evidence="7" id="KW-0804">Transcription</keyword>
<feature type="binding site" evidence="11">
    <location>
        <position position="67"/>
    </location>
    <ligand>
        <name>Zn(2+)</name>
        <dbReference type="ChEBI" id="CHEBI:29105"/>
    </ligand>
</feature>
<keyword evidence="6" id="KW-0010">Activator</keyword>
<keyword evidence="5" id="KW-0805">Transcription regulation</keyword>
<keyword evidence="2 13" id="KW-0489">Methyltransferase</keyword>
<dbReference type="Pfam" id="PF02805">
    <property type="entry name" value="Ada_Zn_binding"/>
    <property type="match status" value="1"/>
</dbReference>
<dbReference type="GO" id="GO:0008270">
    <property type="term" value="F:zinc ion binding"/>
    <property type="evidence" value="ECO:0007669"/>
    <property type="project" value="InterPro"/>
</dbReference>
<evidence type="ECO:0000256" key="3">
    <source>
        <dbReference type="ARBA" id="ARBA00022679"/>
    </source>
</evidence>
<dbReference type="GO" id="GO:0006281">
    <property type="term" value="P:DNA repair"/>
    <property type="evidence" value="ECO:0007669"/>
    <property type="project" value="UniProtKB-KW"/>
</dbReference>
<evidence type="ECO:0000313" key="13">
    <source>
        <dbReference type="EMBL" id="SHF25161.1"/>
    </source>
</evidence>
<proteinExistence type="predicted"/>
<dbReference type="InterPro" id="IPR004026">
    <property type="entry name" value="Ada_DNA_repair_Zn-bd"/>
</dbReference>
<evidence type="ECO:0000256" key="7">
    <source>
        <dbReference type="ARBA" id="ARBA00023163"/>
    </source>
</evidence>
<dbReference type="PROSITE" id="PS01124">
    <property type="entry name" value="HTH_ARAC_FAMILY_2"/>
    <property type="match status" value="1"/>
</dbReference>
<protein>
    <submittedName>
        <fullName evidence="13">AraC family transcriptional regulator, regulatory protein of adaptative response / methylated-DNA-[protein]-cysteine methyltransferase</fullName>
    </submittedName>
</protein>
<dbReference type="PROSITE" id="PS00374">
    <property type="entry name" value="MGMT"/>
    <property type="match status" value="1"/>
</dbReference>
<dbReference type="InterPro" id="IPR014048">
    <property type="entry name" value="MethylDNA_cys_MeTrfase_DNA-bd"/>
</dbReference>
<organism evidence="13 14">
    <name type="scientific">Desulfacinum infernum DSM 9756</name>
    <dbReference type="NCBI Taxonomy" id="1121391"/>
    <lineage>
        <taxon>Bacteria</taxon>
        <taxon>Pseudomonadati</taxon>
        <taxon>Thermodesulfobacteriota</taxon>
        <taxon>Syntrophobacteria</taxon>
        <taxon>Syntrophobacterales</taxon>
        <taxon>Syntrophobacteraceae</taxon>
        <taxon>Desulfacinum</taxon>
    </lineage>
</organism>
<feature type="binding site" evidence="11">
    <location>
        <position position="36"/>
    </location>
    <ligand>
        <name>Zn(2+)</name>
        <dbReference type="ChEBI" id="CHEBI:29105"/>
    </ligand>
</feature>
<accession>A0A1M5A4G3</accession>
<dbReference type="NCBIfam" id="TIGR00589">
    <property type="entry name" value="ogt"/>
    <property type="match status" value="1"/>
</dbReference>
<keyword evidence="4" id="KW-0227">DNA damage</keyword>
<keyword evidence="8" id="KW-0234">DNA repair</keyword>
<feature type="binding site" evidence="11">
    <location>
        <position position="40"/>
    </location>
    <ligand>
        <name>Zn(2+)</name>
        <dbReference type="ChEBI" id="CHEBI:29105"/>
    </ligand>
</feature>
<dbReference type="Gene3D" id="3.40.10.10">
    <property type="entry name" value="DNA Methylphosphotriester Repair Domain"/>
    <property type="match status" value="1"/>
</dbReference>
<dbReference type="AlphaFoldDB" id="A0A1M5A4G3"/>